<sequence length="519" mass="59850">MENYSSLVSEFKSMVQQQWHHPLGTALCIPRTHRKIIRDVLRAYMQSAPSVEGTNVSRRPVNLYIRKYVDRNTVYKKIFVDDDWMKSHITLLCDHAKVNIINVNTLGKFYLMVVYTVMTGHLTLTNERIMDILGGVTESSTKTVVDSKTQFFCQAFCRDVSALASYYRNSAIYIGLPIYWWYGVNAGTVYDNIEKILVPSRAVEYGRGVLAFLQFMNEVNKTDVKDKDRIKIAFNDHTCMFVMSVPEFIMDGLCFTAWDLFTKYGTSFTVDIFIRPAEHDGAFYKSVDHDQQGNLEQLSRPDTVDCSAVRISYYPKGEHKSDDENQLGKPGPGDIYYFEYGDAYNISRNYYERRDRLTYDGRCHEHRRVWMHPDNDGTTYLRMLWDRYDGNIKVTPFKVGFDGSACVLPGRVDKLLSPLEKTLAEAKTCCESNRAAGRHLEKHIETMRQYAVLVANKTDVHTCRRPGAEVTRHAIDGSLPPPHVLGNWGARSYCERQRNAPRVSHGEKPWWWGRHAAIW</sequence>
<proteinExistence type="predicted"/>
<protein>
    <submittedName>
        <fullName evidence="1">A-type inclusion protein/fusion peptide hybrid</fullName>
    </submittedName>
</protein>
<dbReference type="EMBL" id="GQ329669">
    <property type="protein sequence ID" value="ADC53873.1"/>
    <property type="molecule type" value="Genomic_DNA"/>
</dbReference>
<dbReference type="Pfam" id="PF06086">
    <property type="entry name" value="Pox_A30L_A26L"/>
    <property type="match status" value="1"/>
</dbReference>
<evidence type="ECO:0000313" key="1">
    <source>
        <dbReference type="EMBL" id="ADC53873.1"/>
    </source>
</evidence>
<dbReference type="Proteomes" id="UP000168163">
    <property type="component" value="Segment"/>
</dbReference>
<reference evidence="1 2" key="1">
    <citation type="journal article" date="2010" name="J. Gen. Virol.">
        <title>The genome of pseudocowpoxvirus: comparison of a reindeer isolate and a reference strain.</title>
        <authorList>
            <person name="Hautaniemi M."/>
            <person name="Ueda N."/>
            <person name="Tuimala J."/>
            <person name="Mercer A.A."/>
            <person name="Lahdenpera J."/>
            <person name="McInnes C.J."/>
        </authorList>
    </citation>
    <scope>NUCLEOTIDE SEQUENCE [LARGE SCALE GENOMIC DNA]</scope>
    <source>
        <strain evidence="1">F00.120R</strain>
    </source>
</reference>
<dbReference type="InterPro" id="IPR009285">
    <property type="entry name" value="Poxvirus_A26L"/>
</dbReference>
<organism evidence="1 2">
    <name type="scientific">Pseudocowpox virus</name>
    <dbReference type="NCBI Taxonomy" id="129726"/>
    <lineage>
        <taxon>Viruses</taxon>
        <taxon>Varidnaviria</taxon>
        <taxon>Bamfordvirae</taxon>
        <taxon>Nucleocytoviricota</taxon>
        <taxon>Pokkesviricetes</taxon>
        <taxon>Chitovirales</taxon>
        <taxon>Poxviridae</taxon>
        <taxon>Chordopoxvirinae</taxon>
        <taxon>Parapoxvirus</taxon>
        <taxon>Parapoxvirus pseudocowpox</taxon>
    </lineage>
</organism>
<name>D3IZB9_9POXV</name>
<evidence type="ECO:0000313" key="2">
    <source>
        <dbReference type="Proteomes" id="UP000168163"/>
    </source>
</evidence>
<accession>D3IZB9</accession>